<accession>A0ABQ5AI28</accession>
<dbReference type="Proteomes" id="UP001151760">
    <property type="component" value="Unassembled WGS sequence"/>
</dbReference>
<name>A0ABQ5AI28_9ASTR</name>
<proteinExistence type="predicted"/>
<sequence>MKQFRINQLEANRKRFEDRIRLGNQLRGTDETMGILPATIEINRKVEADRQFAEIMNALKARKSPTTIRATNLHFEENRKARVSRIAKTQPDLQGSITYTEKDVPFHGQENPLGDRFFGLELIIGLHSNPGRGEDRVTWNLGINYHPSERKWNFCLNSFIESNIMNNHVFQHFRPNDRHERRTVKRRVGSGGNYRR</sequence>
<keyword evidence="2" id="KW-1185">Reference proteome</keyword>
<evidence type="ECO:0000313" key="2">
    <source>
        <dbReference type="Proteomes" id="UP001151760"/>
    </source>
</evidence>
<gene>
    <name evidence="1" type="ORF">Tco_0821967</name>
</gene>
<reference evidence="1" key="2">
    <citation type="submission" date="2022-01" db="EMBL/GenBank/DDBJ databases">
        <authorList>
            <person name="Yamashiro T."/>
            <person name="Shiraishi A."/>
            <person name="Satake H."/>
            <person name="Nakayama K."/>
        </authorList>
    </citation>
    <scope>NUCLEOTIDE SEQUENCE</scope>
</reference>
<protein>
    <submittedName>
        <fullName evidence="1">Uncharacterized protein</fullName>
    </submittedName>
</protein>
<evidence type="ECO:0000313" key="1">
    <source>
        <dbReference type="EMBL" id="GJT00798.1"/>
    </source>
</evidence>
<comment type="caution">
    <text evidence="1">The sequence shown here is derived from an EMBL/GenBank/DDBJ whole genome shotgun (WGS) entry which is preliminary data.</text>
</comment>
<organism evidence="1 2">
    <name type="scientific">Tanacetum coccineum</name>
    <dbReference type="NCBI Taxonomy" id="301880"/>
    <lineage>
        <taxon>Eukaryota</taxon>
        <taxon>Viridiplantae</taxon>
        <taxon>Streptophyta</taxon>
        <taxon>Embryophyta</taxon>
        <taxon>Tracheophyta</taxon>
        <taxon>Spermatophyta</taxon>
        <taxon>Magnoliopsida</taxon>
        <taxon>eudicotyledons</taxon>
        <taxon>Gunneridae</taxon>
        <taxon>Pentapetalae</taxon>
        <taxon>asterids</taxon>
        <taxon>campanulids</taxon>
        <taxon>Asterales</taxon>
        <taxon>Asteraceae</taxon>
        <taxon>Asteroideae</taxon>
        <taxon>Anthemideae</taxon>
        <taxon>Anthemidinae</taxon>
        <taxon>Tanacetum</taxon>
    </lineage>
</organism>
<reference evidence="1" key="1">
    <citation type="journal article" date="2022" name="Int. J. Mol. Sci.">
        <title>Draft Genome of Tanacetum Coccineum: Genomic Comparison of Closely Related Tanacetum-Family Plants.</title>
        <authorList>
            <person name="Yamashiro T."/>
            <person name="Shiraishi A."/>
            <person name="Nakayama K."/>
            <person name="Satake H."/>
        </authorList>
    </citation>
    <scope>NUCLEOTIDE SEQUENCE</scope>
</reference>
<dbReference type="EMBL" id="BQNB010012223">
    <property type="protein sequence ID" value="GJT00798.1"/>
    <property type="molecule type" value="Genomic_DNA"/>
</dbReference>